<name>A0A9P7DZR9_9AGAM</name>
<gene>
    <name evidence="2" type="ORF">BJ212DRAFT_1590463</name>
</gene>
<sequence>MEWVYPRRGSVKENRDKPARQDDTLKCALPSGYISFRSPIGSVSQPILDSPDSSAFACWSRFGSFALEICMRFKYLIRRTSAVILNKDIQRQNDSSSAPERQLERCITSWIQPNVEAHLEKDEEEESWRRFEIQYIDDAKHQRVFISSQSWNQSLAASAHREINDHGG</sequence>
<dbReference type="GeneID" id="64636504"/>
<protein>
    <submittedName>
        <fullName evidence="2">Uncharacterized protein</fullName>
    </submittedName>
</protein>
<comment type="caution">
    <text evidence="2">The sequence shown here is derived from an EMBL/GenBank/DDBJ whole genome shotgun (WGS) entry which is preliminary data.</text>
</comment>
<reference evidence="2" key="1">
    <citation type="journal article" date="2020" name="New Phytol.">
        <title>Comparative genomics reveals dynamic genome evolution in host specialist ectomycorrhizal fungi.</title>
        <authorList>
            <person name="Lofgren L.A."/>
            <person name="Nguyen N.H."/>
            <person name="Vilgalys R."/>
            <person name="Ruytinx J."/>
            <person name="Liao H.L."/>
            <person name="Branco S."/>
            <person name="Kuo A."/>
            <person name="LaButti K."/>
            <person name="Lipzen A."/>
            <person name="Andreopoulos W."/>
            <person name="Pangilinan J."/>
            <person name="Riley R."/>
            <person name="Hundley H."/>
            <person name="Na H."/>
            <person name="Barry K."/>
            <person name="Grigoriev I.V."/>
            <person name="Stajich J.E."/>
            <person name="Kennedy P.G."/>
        </authorList>
    </citation>
    <scope>NUCLEOTIDE SEQUENCE</scope>
    <source>
        <strain evidence="2">MN1</strain>
    </source>
</reference>
<evidence type="ECO:0000256" key="1">
    <source>
        <dbReference type="SAM" id="MobiDB-lite"/>
    </source>
</evidence>
<evidence type="ECO:0000313" key="2">
    <source>
        <dbReference type="EMBL" id="KAG1807288.1"/>
    </source>
</evidence>
<dbReference type="RefSeq" id="XP_041187957.1">
    <property type="nucleotide sequence ID" value="XM_041342488.1"/>
</dbReference>
<organism evidence="2 3">
    <name type="scientific">Suillus subaureus</name>
    <dbReference type="NCBI Taxonomy" id="48587"/>
    <lineage>
        <taxon>Eukaryota</taxon>
        <taxon>Fungi</taxon>
        <taxon>Dikarya</taxon>
        <taxon>Basidiomycota</taxon>
        <taxon>Agaricomycotina</taxon>
        <taxon>Agaricomycetes</taxon>
        <taxon>Agaricomycetidae</taxon>
        <taxon>Boletales</taxon>
        <taxon>Suillineae</taxon>
        <taxon>Suillaceae</taxon>
        <taxon>Suillus</taxon>
    </lineage>
</organism>
<keyword evidence="3" id="KW-1185">Reference proteome</keyword>
<accession>A0A9P7DZR9</accession>
<feature type="compositionally biased region" description="Basic and acidic residues" evidence="1">
    <location>
        <begin position="10"/>
        <end position="21"/>
    </location>
</feature>
<proteinExistence type="predicted"/>
<feature type="region of interest" description="Disordered" evidence="1">
    <location>
        <begin position="1"/>
        <end position="21"/>
    </location>
</feature>
<dbReference type="Proteomes" id="UP000807769">
    <property type="component" value="Unassembled WGS sequence"/>
</dbReference>
<dbReference type="EMBL" id="JABBWG010000044">
    <property type="protein sequence ID" value="KAG1807288.1"/>
    <property type="molecule type" value="Genomic_DNA"/>
</dbReference>
<evidence type="ECO:0000313" key="3">
    <source>
        <dbReference type="Proteomes" id="UP000807769"/>
    </source>
</evidence>
<dbReference type="AlphaFoldDB" id="A0A9P7DZR9"/>